<dbReference type="GO" id="GO:0038203">
    <property type="term" value="P:TORC2 signaling"/>
    <property type="evidence" value="ECO:0007669"/>
    <property type="project" value="TreeGrafter"/>
</dbReference>
<dbReference type="Proteomes" id="UP000290900">
    <property type="component" value="Unassembled WGS sequence"/>
</dbReference>
<feature type="compositionally biased region" description="Low complexity" evidence="1">
    <location>
        <begin position="58"/>
        <end position="70"/>
    </location>
</feature>
<protein>
    <submittedName>
        <fullName evidence="2">DEKNAAC104500</fullName>
    </submittedName>
</protein>
<evidence type="ECO:0000313" key="3">
    <source>
        <dbReference type="Proteomes" id="UP000290900"/>
    </source>
</evidence>
<accession>A0A448YRB8</accession>
<feature type="compositionally biased region" description="Low complexity" evidence="1">
    <location>
        <begin position="33"/>
        <end position="44"/>
    </location>
</feature>
<name>A0A448YRB8_BRENA</name>
<feature type="region of interest" description="Disordered" evidence="1">
    <location>
        <begin position="15"/>
        <end position="95"/>
    </location>
</feature>
<dbReference type="GO" id="GO:0031932">
    <property type="term" value="C:TORC2 complex"/>
    <property type="evidence" value="ECO:0007669"/>
    <property type="project" value="TreeGrafter"/>
</dbReference>
<organism evidence="2 3">
    <name type="scientific">Brettanomyces naardenensis</name>
    <name type="common">Yeast</name>
    <dbReference type="NCBI Taxonomy" id="13370"/>
    <lineage>
        <taxon>Eukaryota</taxon>
        <taxon>Fungi</taxon>
        <taxon>Dikarya</taxon>
        <taxon>Ascomycota</taxon>
        <taxon>Saccharomycotina</taxon>
        <taxon>Pichiomycetes</taxon>
        <taxon>Pichiales</taxon>
        <taxon>Pichiaceae</taxon>
        <taxon>Brettanomyces</taxon>
    </lineage>
</organism>
<dbReference type="EMBL" id="CAACVR010000045">
    <property type="protein sequence ID" value="VEU23452.1"/>
    <property type="molecule type" value="Genomic_DNA"/>
</dbReference>
<dbReference type="OrthoDB" id="2290221at2759"/>
<proteinExistence type="predicted"/>
<dbReference type="PANTHER" id="PTHR32428:SF2">
    <property type="entry name" value="TARGET OF RAPAMYCIN COMPLEX 2 SUBUNIT BIT61-RELATED"/>
    <property type="match status" value="1"/>
</dbReference>
<dbReference type="Pfam" id="PF08539">
    <property type="entry name" value="HbrB"/>
    <property type="match status" value="2"/>
</dbReference>
<dbReference type="AlphaFoldDB" id="A0A448YRB8"/>
<sequence>MSILGSRDSKLSKLFTKTKGRIHGQQADSSDQSSVTTYGSSNSSATTAADIKRHEKLSIQTSTSLLPSSSKDSRSPLARTSKEVERIAGYTNAPPTIPERFTVSSNISQPAKSWTKHRSHLHLLRPRKDSLKSSSNSNSMFVSRDGGETMYSFHPSAVGTSLSTNELQSMLQELEKLSSGNGPLTEDKDAIADEAWNIFCSLVSPIFEGGRIRAPVEEINKLVYLHMKLCAAGVSNEASTAISQVPPYTPLTAPAPTFSTIYPTSSPTPSSHTLTPTLTPLGGYSKVAEEVQYFLKGGMVSLMSLLYYDDTERTIKLHSSPSKRRRGLRSNSLSNSADTALFSSNINFEKSCSLLWDTFYDDIYFYLQGVFLPLESGGVSFDESSTSSKSETGRIPVSDMVLVSFRDNVVIPLYEMNRQAETEKERRREHGNTVTSMASGISFIGSTGSKNSTKLHSASPVNLDADDMAQAYSLNLALLQCFTILNGVQTNDTNQKIIENLMQQTRERCLIYEGVST</sequence>
<reference evidence="2 3" key="1">
    <citation type="submission" date="2018-12" db="EMBL/GenBank/DDBJ databases">
        <authorList>
            <person name="Tiukova I."/>
            <person name="Dainat J."/>
        </authorList>
    </citation>
    <scope>NUCLEOTIDE SEQUENCE [LARGE SCALE GENOMIC DNA]</scope>
</reference>
<evidence type="ECO:0000256" key="1">
    <source>
        <dbReference type="SAM" id="MobiDB-lite"/>
    </source>
</evidence>
<evidence type="ECO:0000313" key="2">
    <source>
        <dbReference type="EMBL" id="VEU23452.1"/>
    </source>
</evidence>
<keyword evidence="3" id="KW-1185">Reference proteome</keyword>
<dbReference type="InParanoid" id="A0A448YRB8"/>
<dbReference type="FunCoup" id="A0A448YRB8">
    <property type="interactions" value="34"/>
</dbReference>
<gene>
    <name evidence="2" type="ORF">BRENAR_LOCUS4182</name>
</gene>
<dbReference type="STRING" id="13370.A0A448YRB8"/>
<dbReference type="PANTHER" id="PTHR32428">
    <property type="entry name" value="TARGET OF RAPAMYCIN COMPLEX 2 SUBUNIT BIT61-RELATED"/>
    <property type="match status" value="1"/>
</dbReference>
<dbReference type="InterPro" id="IPR013745">
    <property type="entry name" value="Bit61/PRR5"/>
</dbReference>